<name>A0ABR4GXJ6_9EURO</name>
<dbReference type="Proteomes" id="UP001610334">
    <property type="component" value="Unassembled WGS sequence"/>
</dbReference>
<keyword evidence="2" id="KW-1185">Reference proteome</keyword>
<accession>A0ABR4GXJ6</accession>
<organism evidence="1 2">
    <name type="scientific">Aspergillus granulosus</name>
    <dbReference type="NCBI Taxonomy" id="176169"/>
    <lineage>
        <taxon>Eukaryota</taxon>
        <taxon>Fungi</taxon>
        <taxon>Dikarya</taxon>
        <taxon>Ascomycota</taxon>
        <taxon>Pezizomycotina</taxon>
        <taxon>Eurotiomycetes</taxon>
        <taxon>Eurotiomycetidae</taxon>
        <taxon>Eurotiales</taxon>
        <taxon>Aspergillaceae</taxon>
        <taxon>Aspergillus</taxon>
        <taxon>Aspergillus subgen. Nidulantes</taxon>
    </lineage>
</organism>
<reference evidence="1 2" key="1">
    <citation type="submission" date="2024-07" db="EMBL/GenBank/DDBJ databases">
        <title>Section-level genome sequencing and comparative genomics of Aspergillus sections Usti and Cavernicolus.</title>
        <authorList>
            <consortium name="Lawrence Berkeley National Laboratory"/>
            <person name="Nybo J.L."/>
            <person name="Vesth T.C."/>
            <person name="Theobald S."/>
            <person name="Frisvad J.C."/>
            <person name="Larsen T.O."/>
            <person name="Kjaerboelling I."/>
            <person name="Rothschild-Mancinelli K."/>
            <person name="Lyhne E.K."/>
            <person name="Kogle M.E."/>
            <person name="Barry K."/>
            <person name="Clum A."/>
            <person name="Na H."/>
            <person name="Ledsgaard L."/>
            <person name="Lin J."/>
            <person name="Lipzen A."/>
            <person name="Kuo A."/>
            <person name="Riley R."/>
            <person name="Mondo S."/>
            <person name="Labutti K."/>
            <person name="Haridas S."/>
            <person name="Pangalinan J."/>
            <person name="Salamov A.A."/>
            <person name="Simmons B.A."/>
            <person name="Magnuson J.K."/>
            <person name="Chen J."/>
            <person name="Drula E."/>
            <person name="Henrissat B."/>
            <person name="Wiebenga A."/>
            <person name="Lubbers R.J."/>
            <person name="Gomes A.C."/>
            <person name="Makela M.R."/>
            <person name="Stajich J."/>
            <person name="Grigoriev I.V."/>
            <person name="Mortensen U.H."/>
            <person name="De Vries R.P."/>
            <person name="Baker S.E."/>
            <person name="Andersen M.R."/>
        </authorList>
    </citation>
    <scope>NUCLEOTIDE SEQUENCE [LARGE SCALE GENOMIC DNA]</scope>
    <source>
        <strain evidence="1 2">CBS 588.65</strain>
    </source>
</reference>
<dbReference type="EMBL" id="JBFXLT010000126">
    <property type="protein sequence ID" value="KAL2807937.1"/>
    <property type="molecule type" value="Genomic_DNA"/>
</dbReference>
<comment type="caution">
    <text evidence="1">The sequence shown here is derived from an EMBL/GenBank/DDBJ whole genome shotgun (WGS) entry which is preliminary data.</text>
</comment>
<gene>
    <name evidence="1" type="ORF">BJX63DRAFT_55779</name>
</gene>
<sequence length="114" mass="12919">MISFCPRSKPAGNSLLTRSPRWTDWSKWQSGYPGQRAYPRGKYIALPYSLKKVTSPKSFIVEVPLSADLESNVDGVDEPVPYTLVAKAELQLPRQKTCNWWGGDGKPFWFVPPF</sequence>
<evidence type="ECO:0000313" key="2">
    <source>
        <dbReference type="Proteomes" id="UP001610334"/>
    </source>
</evidence>
<proteinExistence type="predicted"/>
<evidence type="ECO:0000313" key="1">
    <source>
        <dbReference type="EMBL" id="KAL2807937.1"/>
    </source>
</evidence>
<protein>
    <submittedName>
        <fullName evidence="1">Uncharacterized protein</fullName>
    </submittedName>
</protein>